<dbReference type="GO" id="GO:0006811">
    <property type="term" value="P:monoatomic ion transport"/>
    <property type="evidence" value="ECO:0007669"/>
    <property type="project" value="UniProtKB-KW"/>
</dbReference>
<evidence type="ECO:0000256" key="1">
    <source>
        <dbReference type="ARBA" id="ARBA00003408"/>
    </source>
</evidence>
<dbReference type="AlphaFoldDB" id="A0A4Q7PSB4"/>
<evidence type="ECO:0000256" key="4">
    <source>
        <dbReference type="ARBA" id="ARBA00020268"/>
    </source>
</evidence>
<feature type="transmembrane region" description="Helical" evidence="13">
    <location>
        <begin position="287"/>
        <end position="304"/>
    </location>
</feature>
<dbReference type="GO" id="GO:0015297">
    <property type="term" value="F:antiporter activity"/>
    <property type="evidence" value="ECO:0007669"/>
    <property type="project" value="UniProtKB-KW"/>
</dbReference>
<comment type="similarity">
    <text evidence="3">Belongs to the multi antimicrobial extrusion (MATE) (TC 2.A.66.1) family.</text>
</comment>
<keyword evidence="7" id="KW-1003">Cell membrane</keyword>
<keyword evidence="11 13" id="KW-0472">Membrane</keyword>
<evidence type="ECO:0000313" key="15">
    <source>
        <dbReference type="Proteomes" id="UP000292927"/>
    </source>
</evidence>
<feature type="transmembrane region" description="Helical" evidence="13">
    <location>
        <begin position="95"/>
        <end position="115"/>
    </location>
</feature>
<keyword evidence="5" id="KW-0813">Transport</keyword>
<feature type="transmembrane region" description="Helical" evidence="13">
    <location>
        <begin position="245"/>
        <end position="267"/>
    </location>
</feature>
<dbReference type="Pfam" id="PF01554">
    <property type="entry name" value="MatE"/>
    <property type="match status" value="2"/>
</dbReference>
<reference evidence="14 15" key="1">
    <citation type="submission" date="2019-02" db="EMBL/GenBank/DDBJ databases">
        <title>Genomic Encyclopedia of Type Strains, Phase IV (KMG-IV): sequencing the most valuable type-strain genomes for metagenomic binning, comparative biology and taxonomic classification.</title>
        <authorList>
            <person name="Goeker M."/>
        </authorList>
    </citation>
    <scope>NUCLEOTIDE SEQUENCE [LARGE SCALE GENOMIC DNA]</scope>
    <source>
        <strain evidence="14 15">DSM 29486</strain>
    </source>
</reference>
<dbReference type="Proteomes" id="UP000292927">
    <property type="component" value="Unassembled WGS sequence"/>
</dbReference>
<comment type="caution">
    <text evidence="14">The sequence shown here is derived from an EMBL/GenBank/DDBJ whole genome shotgun (WGS) entry which is preliminary data.</text>
</comment>
<feature type="transmembrane region" description="Helical" evidence="13">
    <location>
        <begin position="394"/>
        <end position="413"/>
    </location>
</feature>
<evidence type="ECO:0000256" key="11">
    <source>
        <dbReference type="ARBA" id="ARBA00023136"/>
    </source>
</evidence>
<dbReference type="GO" id="GO:0005886">
    <property type="term" value="C:plasma membrane"/>
    <property type="evidence" value="ECO:0007669"/>
    <property type="project" value="UniProtKB-SubCell"/>
</dbReference>
<keyword evidence="6" id="KW-0050">Antiport</keyword>
<dbReference type="InterPro" id="IPR048279">
    <property type="entry name" value="MdtK-like"/>
</dbReference>
<feature type="transmembrane region" description="Helical" evidence="13">
    <location>
        <begin position="195"/>
        <end position="215"/>
    </location>
</feature>
<evidence type="ECO:0000256" key="3">
    <source>
        <dbReference type="ARBA" id="ARBA00010199"/>
    </source>
</evidence>
<feature type="transmembrane region" description="Helical" evidence="13">
    <location>
        <begin position="135"/>
        <end position="159"/>
    </location>
</feature>
<evidence type="ECO:0000256" key="12">
    <source>
        <dbReference type="ARBA" id="ARBA00031636"/>
    </source>
</evidence>
<dbReference type="GO" id="GO:0042910">
    <property type="term" value="F:xenobiotic transmembrane transporter activity"/>
    <property type="evidence" value="ECO:0007669"/>
    <property type="project" value="InterPro"/>
</dbReference>
<comment type="subcellular location">
    <subcellularLocation>
        <location evidence="2">Cell membrane</location>
        <topology evidence="2">Multi-pass membrane protein</topology>
    </subcellularLocation>
</comment>
<evidence type="ECO:0000256" key="5">
    <source>
        <dbReference type="ARBA" id="ARBA00022448"/>
    </source>
</evidence>
<dbReference type="InterPro" id="IPR002528">
    <property type="entry name" value="MATE_fam"/>
</dbReference>
<keyword evidence="8 13" id="KW-0812">Transmembrane</keyword>
<dbReference type="PANTHER" id="PTHR43298">
    <property type="entry name" value="MULTIDRUG RESISTANCE PROTEIN NORM-RELATED"/>
    <property type="match status" value="1"/>
</dbReference>
<feature type="transmembrane region" description="Helical" evidence="13">
    <location>
        <begin position="325"/>
        <end position="349"/>
    </location>
</feature>
<evidence type="ECO:0000256" key="2">
    <source>
        <dbReference type="ARBA" id="ARBA00004651"/>
    </source>
</evidence>
<sequence length="467" mass="50090">MSRAVNLLEGSIPKALAKLAFPIMGTSLIQMAYNLTDMIWIGRVSSGAVAAVGAAGMYLWLANGIVTVPRMGGQVNVAHALGAGNRDRAGEYAKAAFHMGLIFVLVCTIACIFLSKPLIAFFNLNQESVIRDARIYLVIVGAGLFFSFMNQIFTGLFTAMGNSGVTFRSTTVGLAANIVLDPLFIFGFGPIPEMGVAGAALATVLAQAIVFFMFLRAARKDSILFQGLRLRSKSISGAWRDISRIGLPVAVQSIIFSSLSMIIARLIAGWGDDAVAVQKVGSQIESISWMTADGFATAVNAFIAQNHGAKKKDRIRRGYFTAMGLMACWGVFTSFVLIVFPEAIFRIFITEAAVLPKGVDYLRILGYSQLFMCLEITSAGAFQGLGRPMAPTVIGVLGNAARIPMAMALSATALGLNGIWWSITISSILKGLIVPVWFLILLRQYMNAGGDAGAVFRRKGRKQVGRQ</sequence>
<dbReference type="OrthoDB" id="9776324at2"/>
<gene>
    <name evidence="14" type="ORF">EV209_1141</name>
</gene>
<dbReference type="NCBIfam" id="TIGR00797">
    <property type="entry name" value="matE"/>
    <property type="match status" value="1"/>
</dbReference>
<dbReference type="EMBL" id="SGXF01000001">
    <property type="protein sequence ID" value="RZT03008.1"/>
    <property type="molecule type" value="Genomic_DNA"/>
</dbReference>
<dbReference type="InterPro" id="IPR050222">
    <property type="entry name" value="MATE_MdtK"/>
</dbReference>
<name>A0A4Q7PSB4_9FIRM</name>
<dbReference type="PIRSF" id="PIRSF006603">
    <property type="entry name" value="DinF"/>
    <property type="match status" value="1"/>
</dbReference>
<dbReference type="CDD" id="cd13140">
    <property type="entry name" value="MATE_like_1"/>
    <property type="match status" value="1"/>
</dbReference>
<accession>A0A4Q7PSB4</accession>
<protein>
    <recommendedName>
        <fullName evidence="4">Probable multidrug resistance protein NorM</fullName>
    </recommendedName>
    <alternativeName>
        <fullName evidence="12">Multidrug-efflux transporter</fullName>
    </alternativeName>
</protein>
<keyword evidence="9 13" id="KW-1133">Transmembrane helix</keyword>
<evidence type="ECO:0000256" key="9">
    <source>
        <dbReference type="ARBA" id="ARBA00022989"/>
    </source>
</evidence>
<dbReference type="RefSeq" id="WP_130433859.1">
    <property type="nucleotide sequence ID" value="NZ_SGXF01000001.1"/>
</dbReference>
<evidence type="ECO:0000256" key="8">
    <source>
        <dbReference type="ARBA" id="ARBA00022692"/>
    </source>
</evidence>
<feature type="transmembrane region" description="Helical" evidence="13">
    <location>
        <begin position="39"/>
        <end position="61"/>
    </location>
</feature>
<comment type="function">
    <text evidence="1">Multidrug efflux pump.</text>
</comment>
<evidence type="ECO:0000256" key="6">
    <source>
        <dbReference type="ARBA" id="ARBA00022449"/>
    </source>
</evidence>
<organism evidence="14 15">
    <name type="scientific">Cuneatibacter caecimuris</name>
    <dbReference type="NCBI Taxonomy" id="1796618"/>
    <lineage>
        <taxon>Bacteria</taxon>
        <taxon>Bacillati</taxon>
        <taxon>Bacillota</taxon>
        <taxon>Clostridia</taxon>
        <taxon>Lachnospirales</taxon>
        <taxon>Lachnospiraceae</taxon>
        <taxon>Cuneatibacter</taxon>
    </lineage>
</organism>
<feature type="transmembrane region" description="Helical" evidence="13">
    <location>
        <begin position="419"/>
        <end position="442"/>
    </location>
</feature>
<proteinExistence type="inferred from homology"/>
<evidence type="ECO:0000256" key="10">
    <source>
        <dbReference type="ARBA" id="ARBA00023065"/>
    </source>
</evidence>
<dbReference type="PANTHER" id="PTHR43298:SF2">
    <property type="entry name" value="FMN_FAD EXPORTER YEEO-RELATED"/>
    <property type="match status" value="1"/>
</dbReference>
<feature type="transmembrane region" description="Helical" evidence="13">
    <location>
        <begin position="361"/>
        <end position="382"/>
    </location>
</feature>
<evidence type="ECO:0000313" key="14">
    <source>
        <dbReference type="EMBL" id="RZT03008.1"/>
    </source>
</evidence>
<evidence type="ECO:0000256" key="13">
    <source>
        <dbReference type="SAM" id="Phobius"/>
    </source>
</evidence>
<evidence type="ECO:0000256" key="7">
    <source>
        <dbReference type="ARBA" id="ARBA00022475"/>
    </source>
</evidence>
<keyword evidence="15" id="KW-1185">Reference proteome</keyword>
<keyword evidence="10" id="KW-0406">Ion transport</keyword>